<dbReference type="Pfam" id="PF16403">
    <property type="entry name" value="Bact_surface_Ig-like"/>
    <property type="match status" value="1"/>
</dbReference>
<evidence type="ECO:0000256" key="1">
    <source>
        <dbReference type="SAM" id="SignalP"/>
    </source>
</evidence>
<comment type="caution">
    <text evidence="3">The sequence shown here is derived from an EMBL/GenBank/DDBJ whole genome shotgun (WGS) entry which is preliminary data.</text>
</comment>
<dbReference type="Gene3D" id="2.90.10.10">
    <property type="entry name" value="Bulb-type lectin domain"/>
    <property type="match status" value="2"/>
</dbReference>
<dbReference type="InterPro" id="IPR001480">
    <property type="entry name" value="Bulb-type_lectin_dom"/>
</dbReference>
<feature type="domain" description="Bulb-type lectin" evidence="2">
    <location>
        <begin position="410"/>
        <end position="520"/>
    </location>
</feature>
<dbReference type="Proteomes" id="UP000664417">
    <property type="component" value="Unassembled WGS sequence"/>
</dbReference>
<evidence type="ECO:0000259" key="2">
    <source>
        <dbReference type="PROSITE" id="PS50927"/>
    </source>
</evidence>
<dbReference type="EMBL" id="JAFREP010000025">
    <property type="protein sequence ID" value="MBO1321572.1"/>
    <property type="molecule type" value="Genomic_DNA"/>
</dbReference>
<sequence>MLRLIDASFLLLFFFSLGSGPCLSQNGVAQNTLPSIHTEPHFKQPPDQRGTQGTTFAEGVEVGRITQSVLDEISGIAASRANEGLFWVHNDSGNPQQEHIFAIDASGRGIANYALSNATNVDWEDIAVGPGPEPNKSYVYVGDIGDNGARRDIKTLYRVEEPVVGQTGASLRADVIRLRYPDGRRDAETLLVDPGNGDVYVVSKREQSNRVYRFAAPLRHGTTHTGEEVARINIHWLTAGDIAPDGSRIIIKTTNRNYLWLRDQDEPIGAALSRDPLKIPVRGEPQGEAVAWDALGLDYYTVSERANQPIYFFQGLDGGGDTTPPIITVRGANPMTVALGGVFRDPGAGAVDDTDGDLSAQIRVTGSVDTSRKGRTTLRYDVTDAAGNAAITATRSVEVVAQDDPSGHRTARLRANEQLAAREWLQSENGTYRFKLQGDGNLVLRNRQVGQVRWASGTQGRSGTRMILQRDGNLVLYTAAGQAVWASRTVGSGATHLMLHNNGSLALHAGSRVLWSVNGNPPAKTSWVTLINHGFDPLKTDSPGGAHETLDNVALSGYGTLELKFVFETFGMADHERLFVEARAGRQWHRWETYIQGVEFDNQLEYTATVAVDASTFPFNDQTEIRFRTEGADDTDQIAIKALRLRLR</sequence>
<accession>A0A8J7U5C0</accession>
<dbReference type="InterPro" id="IPR013783">
    <property type="entry name" value="Ig-like_fold"/>
</dbReference>
<dbReference type="SUPFAM" id="SSF50956">
    <property type="entry name" value="Thermostable phytase (3-phytase)"/>
    <property type="match status" value="1"/>
</dbReference>
<dbReference type="Gene3D" id="2.60.40.10">
    <property type="entry name" value="Immunoglobulins"/>
    <property type="match status" value="1"/>
</dbReference>
<feature type="chain" id="PRO_5035157362" evidence="1">
    <location>
        <begin position="25"/>
        <end position="648"/>
    </location>
</feature>
<evidence type="ECO:0000313" key="4">
    <source>
        <dbReference type="Proteomes" id="UP000664417"/>
    </source>
</evidence>
<keyword evidence="1" id="KW-0732">Signal</keyword>
<reference evidence="3" key="1">
    <citation type="submission" date="2021-03" db="EMBL/GenBank/DDBJ databases">
        <authorList>
            <person name="Wang G."/>
        </authorList>
    </citation>
    <scope>NUCLEOTIDE SEQUENCE</scope>
    <source>
        <strain evidence="3">KCTC 12899</strain>
    </source>
</reference>
<dbReference type="AlphaFoldDB" id="A0A8J7U5C0"/>
<organism evidence="3 4">
    <name type="scientific">Acanthopleuribacter pedis</name>
    <dbReference type="NCBI Taxonomy" id="442870"/>
    <lineage>
        <taxon>Bacteria</taxon>
        <taxon>Pseudomonadati</taxon>
        <taxon>Acidobacteriota</taxon>
        <taxon>Holophagae</taxon>
        <taxon>Acanthopleuribacterales</taxon>
        <taxon>Acanthopleuribacteraceae</taxon>
        <taxon>Acanthopleuribacter</taxon>
    </lineage>
</organism>
<keyword evidence="4" id="KW-1185">Reference proteome</keyword>
<dbReference type="InterPro" id="IPR032179">
    <property type="entry name" value="Cry22Aa_Ig-like"/>
</dbReference>
<proteinExistence type="predicted"/>
<gene>
    <name evidence="3" type="ORF">J3U88_24050</name>
</gene>
<dbReference type="SUPFAM" id="SSF51110">
    <property type="entry name" value="alpha-D-mannose-specific plant lectins"/>
    <property type="match status" value="1"/>
</dbReference>
<feature type="signal peptide" evidence="1">
    <location>
        <begin position="1"/>
        <end position="24"/>
    </location>
</feature>
<dbReference type="InterPro" id="IPR036426">
    <property type="entry name" value="Bulb-type_lectin_dom_sf"/>
</dbReference>
<protein>
    <submittedName>
        <fullName evidence="3">DUF5011 domain-containing protein</fullName>
    </submittedName>
</protein>
<evidence type="ECO:0000313" key="3">
    <source>
        <dbReference type="EMBL" id="MBO1321572.1"/>
    </source>
</evidence>
<dbReference type="RefSeq" id="WP_207861546.1">
    <property type="nucleotide sequence ID" value="NZ_JAFREP010000025.1"/>
</dbReference>
<name>A0A8J7U5C0_9BACT</name>
<dbReference type="PROSITE" id="PS50927">
    <property type="entry name" value="BULB_LECTIN"/>
    <property type="match status" value="1"/>
</dbReference>
<dbReference type="SMART" id="SM00108">
    <property type="entry name" value="B_lectin"/>
    <property type="match status" value="1"/>
</dbReference>